<evidence type="ECO:0000256" key="2">
    <source>
        <dbReference type="ARBA" id="ARBA00022801"/>
    </source>
</evidence>
<proteinExistence type="predicted"/>
<dbReference type="InterPro" id="IPR000760">
    <property type="entry name" value="Inositol_monophosphatase-like"/>
</dbReference>
<keyword evidence="3 4" id="KW-0460">Magnesium</keyword>
<feature type="binding site" evidence="4">
    <location>
        <position position="101"/>
    </location>
    <ligand>
        <name>Mg(2+)</name>
        <dbReference type="ChEBI" id="CHEBI:18420"/>
        <label>1</label>
        <note>catalytic</note>
    </ligand>
</feature>
<dbReference type="Gene3D" id="3.30.540.10">
    <property type="entry name" value="Fructose-1,6-Bisphosphatase, subunit A, domain 1"/>
    <property type="match status" value="1"/>
</dbReference>
<name>F5XM74_MICPN</name>
<dbReference type="Proteomes" id="UP000007947">
    <property type="component" value="Chromosome"/>
</dbReference>
<dbReference type="GO" id="GO:0006020">
    <property type="term" value="P:inositol metabolic process"/>
    <property type="evidence" value="ECO:0007669"/>
    <property type="project" value="TreeGrafter"/>
</dbReference>
<dbReference type="PRINTS" id="PR00377">
    <property type="entry name" value="IMPHPHTASES"/>
</dbReference>
<dbReference type="SUPFAM" id="SSF56655">
    <property type="entry name" value="Carbohydrate phosphatase"/>
    <property type="match status" value="1"/>
</dbReference>
<dbReference type="GO" id="GO:0007165">
    <property type="term" value="P:signal transduction"/>
    <property type="evidence" value="ECO:0007669"/>
    <property type="project" value="TreeGrafter"/>
</dbReference>
<dbReference type="eggNOG" id="COG0483">
    <property type="taxonomic scope" value="Bacteria"/>
</dbReference>
<dbReference type="Gene3D" id="3.40.190.80">
    <property type="match status" value="1"/>
</dbReference>
<dbReference type="PANTHER" id="PTHR20854:SF4">
    <property type="entry name" value="INOSITOL-1-MONOPHOSPHATASE-RELATED"/>
    <property type="match status" value="1"/>
</dbReference>
<evidence type="ECO:0000313" key="6">
    <source>
        <dbReference type="Proteomes" id="UP000007947"/>
    </source>
</evidence>
<dbReference type="STRING" id="1032480.MLP_33170"/>
<dbReference type="PROSITE" id="PS00629">
    <property type="entry name" value="IMP_1"/>
    <property type="match status" value="1"/>
</dbReference>
<dbReference type="InterPro" id="IPR020583">
    <property type="entry name" value="Inositol_monoP_metal-BS"/>
</dbReference>
<evidence type="ECO:0000256" key="3">
    <source>
        <dbReference type="ARBA" id="ARBA00022842"/>
    </source>
</evidence>
<reference evidence="5 6" key="1">
    <citation type="submission" date="2011-05" db="EMBL/GenBank/DDBJ databases">
        <title>Whole genome sequence of Microlunatus phosphovorus NM-1.</title>
        <authorList>
            <person name="Hosoyama A."/>
            <person name="Sasaki K."/>
            <person name="Harada T."/>
            <person name="Igarashi R."/>
            <person name="Kawakoshi A."/>
            <person name="Sasagawa M."/>
            <person name="Fukada J."/>
            <person name="Nakamura S."/>
            <person name="Katano Y."/>
            <person name="Hanada S."/>
            <person name="Kamagata Y."/>
            <person name="Nakamura N."/>
            <person name="Yamazaki S."/>
            <person name="Fujita N."/>
        </authorList>
    </citation>
    <scope>NUCLEOTIDE SEQUENCE [LARGE SCALE GENOMIC DNA]</scope>
    <source>
        <strain evidence="6">ATCC 700054 / DSM 10555 / JCM 9379 / NBRC 101784 / NCIMB 13414 / VKM Ac-1990 / NM-1</strain>
    </source>
</reference>
<dbReference type="Pfam" id="PF00459">
    <property type="entry name" value="Inositol_P"/>
    <property type="match status" value="1"/>
</dbReference>
<dbReference type="CDD" id="cd01637">
    <property type="entry name" value="IMPase_like"/>
    <property type="match status" value="1"/>
</dbReference>
<organism evidence="5 6">
    <name type="scientific">Microlunatus phosphovorus (strain ATCC 700054 / DSM 10555 / JCM 9379 / NBRC 101784 / NCIMB 13414 / VKM Ac-1990 / NM-1)</name>
    <dbReference type="NCBI Taxonomy" id="1032480"/>
    <lineage>
        <taxon>Bacteria</taxon>
        <taxon>Bacillati</taxon>
        <taxon>Actinomycetota</taxon>
        <taxon>Actinomycetes</taxon>
        <taxon>Propionibacteriales</taxon>
        <taxon>Propionibacteriaceae</taxon>
        <taxon>Microlunatus</taxon>
    </lineage>
</organism>
<feature type="binding site" evidence="4">
    <location>
        <position position="84"/>
    </location>
    <ligand>
        <name>Mg(2+)</name>
        <dbReference type="ChEBI" id="CHEBI:18420"/>
        <label>1</label>
        <note>catalytic</note>
    </ligand>
</feature>
<evidence type="ECO:0000256" key="4">
    <source>
        <dbReference type="PIRSR" id="PIRSR600760-2"/>
    </source>
</evidence>
<evidence type="ECO:0000256" key="1">
    <source>
        <dbReference type="ARBA" id="ARBA00022723"/>
    </source>
</evidence>
<feature type="binding site" evidence="4">
    <location>
        <position position="225"/>
    </location>
    <ligand>
        <name>Mg(2+)</name>
        <dbReference type="ChEBI" id="CHEBI:18420"/>
        <label>1</label>
        <note>catalytic</note>
    </ligand>
</feature>
<dbReference type="KEGG" id="mph:MLP_33170"/>
<comment type="cofactor">
    <cofactor evidence="4">
        <name>Mg(2+)</name>
        <dbReference type="ChEBI" id="CHEBI:18420"/>
    </cofactor>
</comment>
<dbReference type="AlphaFoldDB" id="F5XM74"/>
<dbReference type="HOGENOM" id="CLU_044118_6_1_11"/>
<gene>
    <name evidence="5" type="ordered locus">MLP_33170</name>
</gene>
<keyword evidence="2 5" id="KW-0378">Hydrolase</keyword>
<feature type="binding site" evidence="4">
    <location>
        <position position="98"/>
    </location>
    <ligand>
        <name>Mg(2+)</name>
        <dbReference type="ChEBI" id="CHEBI:18420"/>
        <label>1</label>
        <note>catalytic</note>
    </ligand>
</feature>
<sequence>MRCAGMRTTTLAPVDTSVPVADSDVAASLVKEAGTLAATMLAEGLDTHYKTSISDVVSAADHAAEELVVRRLAEWRPDDGLVGEEGASRSGKRTWYIDPVDGTYNFLSGLPYWCSAVGLTDESGSLAGAVYYPARDELWVGGRDRPTTLNGVPLARLTDRPLAEVSVSSYFHPPRMSDEQQLADWRSVVGKAATVRVLGSASVDLGGVATGRIGLFFQSGLGPWDWWPGVALVLAVGGAAEIVELHGSTYYIAGNTQSVSEAVTALRQPRP</sequence>
<evidence type="ECO:0000313" key="5">
    <source>
        <dbReference type="EMBL" id="BAK36331.1"/>
    </source>
</evidence>
<accession>F5XM74</accession>
<dbReference type="PANTHER" id="PTHR20854">
    <property type="entry name" value="INOSITOL MONOPHOSPHATASE"/>
    <property type="match status" value="1"/>
</dbReference>
<dbReference type="EMBL" id="AP012204">
    <property type="protein sequence ID" value="BAK36331.1"/>
    <property type="molecule type" value="Genomic_DNA"/>
</dbReference>
<keyword evidence="1 4" id="KW-0479">Metal-binding</keyword>
<protein>
    <submittedName>
        <fullName evidence="5">Putative inositol monophosphatase</fullName>
        <ecNumber evidence="5">3.1.3.25</ecNumber>
    </submittedName>
</protein>
<keyword evidence="6" id="KW-1185">Reference proteome</keyword>
<dbReference type="EC" id="3.1.3.25" evidence="5"/>
<dbReference type="GO" id="GO:0008934">
    <property type="term" value="F:inositol monophosphate 1-phosphatase activity"/>
    <property type="evidence" value="ECO:0007669"/>
    <property type="project" value="TreeGrafter"/>
</dbReference>
<dbReference type="GO" id="GO:0046872">
    <property type="term" value="F:metal ion binding"/>
    <property type="evidence" value="ECO:0007669"/>
    <property type="project" value="UniProtKB-KW"/>
</dbReference>